<dbReference type="OrthoDB" id="1523022at2"/>
<keyword evidence="1" id="KW-0812">Transmembrane</keyword>
<sequence length="193" mass="21805">MMNRQRQLIGQLTDRELLFHLYLTQLILLAISGVLGWIFFEKGHIIGLFDWRDAAVWKIGIPAGLAVVILDLFLMKALPSSYFDDGGLNEKIFTNRSFPHIAFIAAVVALSEEILFRGIIQEKTGLVIASIIFAIIHYRYLFNWFLFINIVALSFLIGALYSWTGNLAVTAAMHFTIDFLLGIVLKIRSRQGG</sequence>
<dbReference type="AlphaFoldDB" id="A0A3D8GKP8"/>
<dbReference type="GO" id="GO:0004175">
    <property type="term" value="F:endopeptidase activity"/>
    <property type="evidence" value="ECO:0007669"/>
    <property type="project" value="UniProtKB-ARBA"/>
</dbReference>
<feature type="transmembrane region" description="Helical" evidence="1">
    <location>
        <begin position="20"/>
        <end position="40"/>
    </location>
</feature>
<keyword evidence="3" id="KW-0378">Hydrolase</keyword>
<evidence type="ECO:0000256" key="1">
    <source>
        <dbReference type="SAM" id="Phobius"/>
    </source>
</evidence>
<feature type="transmembrane region" description="Helical" evidence="1">
    <location>
        <begin position="167"/>
        <end position="187"/>
    </location>
</feature>
<evidence type="ECO:0000313" key="4">
    <source>
        <dbReference type="Proteomes" id="UP000257144"/>
    </source>
</evidence>
<keyword evidence="4" id="KW-1185">Reference proteome</keyword>
<evidence type="ECO:0000259" key="2">
    <source>
        <dbReference type="Pfam" id="PF02517"/>
    </source>
</evidence>
<protein>
    <submittedName>
        <fullName evidence="3">CPBP family intramembrane metalloprotease</fullName>
    </submittedName>
</protein>
<keyword evidence="3" id="KW-0645">Protease</keyword>
<dbReference type="Pfam" id="PF02517">
    <property type="entry name" value="Rce1-like"/>
    <property type="match status" value="1"/>
</dbReference>
<keyword evidence="1" id="KW-0472">Membrane</keyword>
<feature type="domain" description="CAAX prenyl protease 2/Lysostaphin resistance protein A-like" evidence="2">
    <location>
        <begin position="98"/>
        <end position="180"/>
    </location>
</feature>
<dbReference type="Proteomes" id="UP000257144">
    <property type="component" value="Unassembled WGS sequence"/>
</dbReference>
<dbReference type="EMBL" id="QNQT01000015">
    <property type="protein sequence ID" value="RDU35030.1"/>
    <property type="molecule type" value="Genomic_DNA"/>
</dbReference>
<feature type="transmembrane region" description="Helical" evidence="1">
    <location>
        <begin position="61"/>
        <end position="78"/>
    </location>
</feature>
<keyword evidence="3" id="KW-0482">Metalloprotease</keyword>
<reference evidence="3 4" key="1">
    <citation type="submission" date="2018-07" db="EMBL/GenBank/DDBJ databases">
        <title>Bacillus sp. YLB-04 draft genome sequence.</title>
        <authorList>
            <person name="Yu L."/>
            <person name="Tang X."/>
        </authorList>
    </citation>
    <scope>NUCLEOTIDE SEQUENCE [LARGE SCALE GENOMIC DNA]</scope>
    <source>
        <strain evidence="3 4">YLB-04</strain>
    </source>
</reference>
<organism evidence="3 4">
    <name type="scientific">Neobacillus piezotolerans</name>
    <dbReference type="NCBI Taxonomy" id="2259171"/>
    <lineage>
        <taxon>Bacteria</taxon>
        <taxon>Bacillati</taxon>
        <taxon>Bacillota</taxon>
        <taxon>Bacilli</taxon>
        <taxon>Bacillales</taxon>
        <taxon>Bacillaceae</taxon>
        <taxon>Neobacillus</taxon>
    </lineage>
</organism>
<keyword evidence="1" id="KW-1133">Transmembrane helix</keyword>
<gene>
    <name evidence="3" type="ORF">DRW41_20660</name>
</gene>
<name>A0A3D8GKP8_9BACI</name>
<dbReference type="GO" id="GO:0006508">
    <property type="term" value="P:proteolysis"/>
    <property type="evidence" value="ECO:0007669"/>
    <property type="project" value="UniProtKB-KW"/>
</dbReference>
<evidence type="ECO:0000313" key="3">
    <source>
        <dbReference type="EMBL" id="RDU35030.1"/>
    </source>
</evidence>
<comment type="caution">
    <text evidence="3">The sequence shown here is derived from an EMBL/GenBank/DDBJ whole genome shotgun (WGS) entry which is preliminary data.</text>
</comment>
<accession>A0A3D8GKP8</accession>
<dbReference type="GO" id="GO:0008237">
    <property type="term" value="F:metallopeptidase activity"/>
    <property type="evidence" value="ECO:0007669"/>
    <property type="project" value="UniProtKB-KW"/>
</dbReference>
<dbReference type="GO" id="GO:0080120">
    <property type="term" value="P:CAAX-box protein maturation"/>
    <property type="evidence" value="ECO:0007669"/>
    <property type="project" value="UniProtKB-ARBA"/>
</dbReference>
<proteinExistence type="predicted"/>
<dbReference type="InterPro" id="IPR003675">
    <property type="entry name" value="Rce1/LyrA-like_dom"/>
</dbReference>